<dbReference type="KEGG" id="vgu:HYG85_19375"/>
<reference evidence="1 2" key="1">
    <citation type="submission" date="2020-07" db="EMBL/GenBank/DDBJ databases">
        <title>Vallitalea guaymasensis genome.</title>
        <authorList>
            <person name="Postec A."/>
        </authorList>
    </citation>
    <scope>NUCLEOTIDE SEQUENCE [LARGE SCALE GENOMIC DNA]</scope>
    <source>
        <strain evidence="1 2">Ra1766G1</strain>
    </source>
</reference>
<dbReference type="PANTHER" id="PTHR36454">
    <property type="entry name" value="LMO2823 PROTEIN"/>
    <property type="match status" value="1"/>
</dbReference>
<name>A0A8J8MDI1_9FIRM</name>
<accession>A0A8J8MDI1</accession>
<keyword evidence="2" id="KW-1185">Reference proteome</keyword>
<dbReference type="AlphaFoldDB" id="A0A8J8MDI1"/>
<dbReference type="Proteomes" id="UP000677305">
    <property type="component" value="Chromosome"/>
</dbReference>
<organism evidence="1 2">
    <name type="scientific">Vallitalea guaymasensis</name>
    <dbReference type="NCBI Taxonomy" id="1185412"/>
    <lineage>
        <taxon>Bacteria</taxon>
        <taxon>Bacillati</taxon>
        <taxon>Bacillota</taxon>
        <taxon>Clostridia</taxon>
        <taxon>Lachnospirales</taxon>
        <taxon>Vallitaleaceae</taxon>
        <taxon>Vallitalea</taxon>
    </lineage>
</organism>
<dbReference type="InterPro" id="IPR008323">
    <property type="entry name" value="UCP033563"/>
</dbReference>
<dbReference type="RefSeq" id="WP_212691066.1">
    <property type="nucleotide sequence ID" value="NZ_CP058561.1"/>
</dbReference>
<dbReference type="EMBL" id="CP058561">
    <property type="protein sequence ID" value="QUH30962.1"/>
    <property type="molecule type" value="Genomic_DNA"/>
</dbReference>
<sequence>MAIIRPFCGVRPSAEYAENIAALPYDVYNREEAVEEVKGKPYSFLRIDRAEVEMDMGIDTYDKKVYQHARDKFDEFVEKGYFIQDDKPCLYLYELEMNGRKQLGIVTCTSVDDYLNNNIKKHELTREAKEQDRINHVDYLDANTGPIFLTYRAEQEINTLMDKYVNDNTPIYDFTADDEISHRVWVVEDDKLIEQLVLHFKNIDSLYIADGHHRAASAVKVAMKRRKANPDYNGTEEFNFFLSVVFPDNQLHIMDYNRVVKDLNNYKVSELINEIEKNFVVEEIGSEPYKPTDKLEFGMFVEGKWYKLTAKDQLKSIDDPVSSLDVSILYDYLLQPILDIGDPRIDKRIDFVGGIRGLKELERRAQSDMKIAFSMYPTKIEELMNIADASKLMPPKSTWFEPKLRSGLFIHKLS</sequence>
<evidence type="ECO:0000313" key="1">
    <source>
        <dbReference type="EMBL" id="QUH30962.1"/>
    </source>
</evidence>
<evidence type="ECO:0000313" key="2">
    <source>
        <dbReference type="Proteomes" id="UP000677305"/>
    </source>
</evidence>
<dbReference type="PANTHER" id="PTHR36454:SF1">
    <property type="entry name" value="DUF1015 DOMAIN-CONTAINING PROTEIN"/>
    <property type="match status" value="1"/>
</dbReference>
<dbReference type="Pfam" id="PF06245">
    <property type="entry name" value="DUF1015"/>
    <property type="match status" value="1"/>
</dbReference>
<protein>
    <submittedName>
        <fullName evidence="1">DUF1015 domain-containing protein</fullName>
    </submittedName>
</protein>
<dbReference type="PIRSF" id="PIRSF033563">
    <property type="entry name" value="UCP033563"/>
    <property type="match status" value="1"/>
</dbReference>
<proteinExistence type="predicted"/>
<gene>
    <name evidence="1" type="ORF">HYG85_19375</name>
</gene>